<dbReference type="GO" id="GO:0046872">
    <property type="term" value="F:metal ion binding"/>
    <property type="evidence" value="ECO:0007669"/>
    <property type="project" value="UniProtKB-KW"/>
</dbReference>
<evidence type="ECO:0000256" key="6">
    <source>
        <dbReference type="ARBA" id="ARBA00023004"/>
    </source>
</evidence>
<dbReference type="Gene3D" id="1.25.10.10">
    <property type="entry name" value="Leucine-rich Repeat Variant"/>
    <property type="match status" value="2"/>
</dbReference>
<comment type="function">
    <text evidence="9">Catalyzes the hydroxylation of the N(6)-(4-aminobutyl)-L-lysine intermediate to form hypusine, an essential post-translational modification only found in mature eIF-5A factor.</text>
</comment>
<organism evidence="11 12">
    <name type="scientific">Naegleria lovaniensis</name>
    <name type="common">Amoeba</name>
    <dbReference type="NCBI Taxonomy" id="51637"/>
    <lineage>
        <taxon>Eukaryota</taxon>
        <taxon>Discoba</taxon>
        <taxon>Heterolobosea</taxon>
        <taxon>Tetramitia</taxon>
        <taxon>Eutetramitia</taxon>
        <taxon>Vahlkampfiidae</taxon>
        <taxon>Naegleria</taxon>
    </lineage>
</organism>
<keyword evidence="7 9" id="KW-0503">Monooxygenase</keyword>
<dbReference type="RefSeq" id="XP_044551286.1">
    <property type="nucleotide sequence ID" value="XM_044690954.1"/>
</dbReference>
<keyword evidence="12" id="KW-1185">Reference proteome</keyword>
<evidence type="ECO:0000256" key="8">
    <source>
        <dbReference type="ARBA" id="ARBA00023256"/>
    </source>
</evidence>
<feature type="binding site" evidence="9">
    <location>
        <position position="303"/>
    </location>
    <ligand>
        <name>Fe cation</name>
        <dbReference type="ChEBI" id="CHEBI:24875"/>
        <label>2</label>
    </ligand>
</feature>
<evidence type="ECO:0000256" key="2">
    <source>
        <dbReference type="ARBA" id="ARBA00005041"/>
    </source>
</evidence>
<evidence type="ECO:0000256" key="9">
    <source>
        <dbReference type="HAMAP-Rule" id="MF_03101"/>
    </source>
</evidence>
<feature type="binding site" evidence="9">
    <location>
        <position position="304"/>
    </location>
    <ligand>
        <name>Fe cation</name>
        <dbReference type="ChEBI" id="CHEBI:24875"/>
        <label>2</label>
    </ligand>
</feature>
<evidence type="ECO:0000256" key="5">
    <source>
        <dbReference type="ARBA" id="ARBA00023002"/>
    </source>
</evidence>
<feature type="binding site" evidence="9">
    <location>
        <position position="125"/>
    </location>
    <ligand>
        <name>Fe cation</name>
        <dbReference type="ChEBI" id="CHEBI:24875"/>
        <label>1</label>
    </ligand>
</feature>
<feature type="region of interest" description="Disordered" evidence="10">
    <location>
        <begin position="1"/>
        <end position="26"/>
    </location>
</feature>
<comment type="caution">
    <text evidence="11">The sequence shown here is derived from an EMBL/GenBank/DDBJ whole genome shotgun (WGS) entry which is preliminary data.</text>
</comment>
<reference evidence="11 12" key="1">
    <citation type="journal article" date="2018" name="BMC Genomics">
        <title>The genome of Naegleria lovaniensis, the basis for a comparative approach to unravel pathogenicity factors of the human pathogenic amoeba N. fowleri.</title>
        <authorList>
            <person name="Liechti N."/>
            <person name="Schurch N."/>
            <person name="Bruggmann R."/>
            <person name="Wittwer M."/>
        </authorList>
    </citation>
    <scope>NUCLEOTIDE SEQUENCE [LARGE SCALE GENOMIC DNA]</scope>
    <source>
        <strain evidence="11 12">ATCC 30569</strain>
    </source>
</reference>
<dbReference type="InterPro" id="IPR016024">
    <property type="entry name" value="ARM-type_fold"/>
</dbReference>
<feature type="binding site" evidence="9">
    <location>
        <position position="270"/>
    </location>
    <ligand>
        <name>Fe cation</name>
        <dbReference type="ChEBI" id="CHEBI:24875"/>
        <label>2</label>
    </ligand>
</feature>
<protein>
    <recommendedName>
        <fullName evidence="9">Deoxyhypusine hydroxylase</fullName>
        <shortName evidence="9">DOHH</shortName>
        <ecNumber evidence="9">1.14.99.29</ecNumber>
    </recommendedName>
    <alternativeName>
        <fullName evidence="9">Deoxyhypusine dioxygenase</fullName>
    </alternativeName>
    <alternativeName>
        <fullName evidence="9">Deoxyhypusine monooxygenase</fullName>
    </alternativeName>
</protein>
<evidence type="ECO:0000256" key="10">
    <source>
        <dbReference type="SAM" id="MobiDB-lite"/>
    </source>
</evidence>
<accession>A0AA88KMU4</accession>
<evidence type="ECO:0000256" key="1">
    <source>
        <dbReference type="ARBA" id="ARBA00000068"/>
    </source>
</evidence>
<feature type="binding site" evidence="9">
    <location>
        <position position="92"/>
    </location>
    <ligand>
        <name>Fe cation</name>
        <dbReference type="ChEBI" id="CHEBI:24875"/>
        <label>1</label>
    </ligand>
</feature>
<keyword evidence="4" id="KW-0677">Repeat</keyword>
<dbReference type="EC" id="1.14.99.29" evidence="9"/>
<evidence type="ECO:0000256" key="7">
    <source>
        <dbReference type="ARBA" id="ARBA00023033"/>
    </source>
</evidence>
<dbReference type="GeneID" id="68094082"/>
<comment type="cofactor">
    <cofactor evidence="9">
        <name>Fe(2+)</name>
        <dbReference type="ChEBI" id="CHEBI:29033"/>
    </cofactor>
    <text evidence="9">Binds 2 Fe(2+) ions per subunit.</text>
</comment>
<dbReference type="InterPro" id="IPR027517">
    <property type="entry name" value="Deoxyhypusine_hydroxylase"/>
</dbReference>
<name>A0AA88KMU4_NAELO</name>
<evidence type="ECO:0000313" key="11">
    <source>
        <dbReference type="EMBL" id="KAG2387294.1"/>
    </source>
</evidence>
<comment type="similarity">
    <text evidence="9">Belongs to the deoxyhypusine hydroxylase family.</text>
</comment>
<keyword evidence="5 9" id="KW-0560">Oxidoreductase</keyword>
<feature type="binding site" evidence="9">
    <location>
        <position position="124"/>
    </location>
    <ligand>
        <name>Fe cation</name>
        <dbReference type="ChEBI" id="CHEBI:24875"/>
        <label>1</label>
    </ligand>
</feature>
<keyword evidence="3 9" id="KW-0479">Metal-binding</keyword>
<evidence type="ECO:0000313" key="12">
    <source>
        <dbReference type="Proteomes" id="UP000816034"/>
    </source>
</evidence>
<dbReference type="SMART" id="SM00567">
    <property type="entry name" value="EZ_HEAT"/>
    <property type="match status" value="5"/>
</dbReference>
<comment type="catalytic activity">
    <reaction evidence="1 9">
        <text>[eIF5A protein]-deoxyhypusine + AH2 + O2 = [eIF5A protein]-hypusine + A + H2O</text>
        <dbReference type="Rhea" id="RHEA:14101"/>
        <dbReference type="Rhea" id="RHEA-COMP:10144"/>
        <dbReference type="Rhea" id="RHEA-COMP:12592"/>
        <dbReference type="ChEBI" id="CHEBI:13193"/>
        <dbReference type="ChEBI" id="CHEBI:15377"/>
        <dbReference type="ChEBI" id="CHEBI:15379"/>
        <dbReference type="ChEBI" id="CHEBI:17499"/>
        <dbReference type="ChEBI" id="CHEBI:82657"/>
        <dbReference type="ChEBI" id="CHEBI:91175"/>
        <dbReference type="EC" id="1.14.99.29"/>
    </reaction>
</comment>
<evidence type="ECO:0000256" key="3">
    <source>
        <dbReference type="ARBA" id="ARBA00022723"/>
    </source>
</evidence>
<dbReference type="GO" id="GO:0019135">
    <property type="term" value="F:deoxyhypusine monooxygenase activity"/>
    <property type="evidence" value="ECO:0007669"/>
    <property type="project" value="UniProtKB-UniRule"/>
</dbReference>
<feature type="binding site" evidence="9">
    <location>
        <position position="91"/>
    </location>
    <ligand>
        <name>Fe cation</name>
        <dbReference type="ChEBI" id="CHEBI:24875"/>
        <label>1</label>
    </ligand>
</feature>
<gene>
    <name evidence="11" type="ORF">C9374_001626</name>
</gene>
<feature type="compositionally biased region" description="Low complexity" evidence="10">
    <location>
        <begin position="1"/>
        <end position="13"/>
    </location>
</feature>
<keyword evidence="6 9" id="KW-0408">Iron</keyword>
<evidence type="ECO:0000256" key="4">
    <source>
        <dbReference type="ARBA" id="ARBA00022737"/>
    </source>
</evidence>
<dbReference type="SUPFAM" id="SSF48371">
    <property type="entry name" value="ARM repeat"/>
    <property type="match status" value="1"/>
</dbReference>
<proteinExistence type="inferred from homology"/>
<sequence length="362" mass="41081">MISQEETTNNNNNTEEEISNNKHTFNDPCDEFAPFSDSELKQLLQNDEIPVSKRSRMLYALKQWTESEDKISRAIDILSVGFKSKSALLRHEIAYVMGQMRSEVAIPILENILSNMSEDSMVRHEAGEALGAIGSPSALPTLEKFVNDEYREVRETCELAILNIQYQQEKAKNPQNNQDSIFSPFSSVDPAPACSDDKKLKFDDIKNTFLDLSKPLFERYKAMFTLRNIASQYLELDKHDYMLCYKRKAQAIEVLCQGLLNPEEGALFKHEVAFVLGQIQEQSAADALESTLRDKNQHAMVRHEAAEALGSISDPESLKLLEEFQADEVEAVKDSCVVAIDMHNYWSAFLSLHKNDEDGEQQ</sequence>
<dbReference type="PANTHER" id="PTHR12697">
    <property type="entry name" value="PBS LYASE HEAT-LIKE PROTEIN"/>
    <property type="match status" value="1"/>
</dbReference>
<keyword evidence="8 9" id="KW-0386">Hypusine biosynthesis</keyword>
<dbReference type="Pfam" id="PF13646">
    <property type="entry name" value="HEAT_2"/>
    <property type="match status" value="2"/>
</dbReference>
<dbReference type="HAMAP" id="MF_03101">
    <property type="entry name" value="Deoxyhypusine_hydroxylase"/>
    <property type="match status" value="1"/>
</dbReference>
<dbReference type="EMBL" id="PYSW02000013">
    <property type="protein sequence ID" value="KAG2387294.1"/>
    <property type="molecule type" value="Genomic_DNA"/>
</dbReference>
<dbReference type="PANTHER" id="PTHR12697:SF5">
    <property type="entry name" value="DEOXYHYPUSINE HYDROXYLASE"/>
    <property type="match status" value="1"/>
</dbReference>
<dbReference type="InterPro" id="IPR011989">
    <property type="entry name" value="ARM-like"/>
</dbReference>
<feature type="binding site" evidence="9">
    <location>
        <position position="271"/>
    </location>
    <ligand>
        <name>Fe cation</name>
        <dbReference type="ChEBI" id="CHEBI:24875"/>
        <label>2</label>
    </ligand>
</feature>
<dbReference type="InterPro" id="IPR004155">
    <property type="entry name" value="PBS_lyase_HEAT"/>
</dbReference>
<dbReference type="Proteomes" id="UP000816034">
    <property type="component" value="Unassembled WGS sequence"/>
</dbReference>
<comment type="pathway">
    <text evidence="2 9">Protein modification; eIF5A hypusination.</text>
</comment>
<dbReference type="AlphaFoldDB" id="A0AA88KMU4"/>